<evidence type="ECO:0000313" key="3">
    <source>
        <dbReference type="Proteomes" id="UP000286287"/>
    </source>
</evidence>
<comment type="caution">
    <text evidence="2">The sequence shown here is derived from an EMBL/GenBank/DDBJ whole genome shotgun (WGS) entry which is preliminary data.</text>
</comment>
<dbReference type="Proteomes" id="UP000286287">
    <property type="component" value="Unassembled WGS sequence"/>
</dbReference>
<sequence>MNGRELAAADLMNGNGWQGQLNPGQTAHVTVTYRHQGARGWQYLLSDRREPIRNFNLNIRTNQAPKFARYSLYPTRSARTLGGTNLSWNLKNVITAQNVSLSFTVSSLRETLAKLYAFAPLALLLAGLFGLVWTRWRRLDATPLALGLAVLGLLAGTALGGVLMSYLPAYLAAPLGAAVAALLALRSLGTAHWPPVLLASALPLAFLFTNHAGLILVGVGVLILGTLIWTRPGLTPPLARRAPLAKRPVTT</sequence>
<proteinExistence type="predicted"/>
<keyword evidence="1" id="KW-1133">Transmembrane helix</keyword>
<feature type="transmembrane region" description="Helical" evidence="1">
    <location>
        <begin position="196"/>
        <end position="229"/>
    </location>
</feature>
<feature type="transmembrane region" description="Helical" evidence="1">
    <location>
        <begin position="115"/>
        <end position="133"/>
    </location>
</feature>
<protein>
    <submittedName>
        <fullName evidence="2">Uncharacterized protein</fullName>
    </submittedName>
</protein>
<feature type="transmembrane region" description="Helical" evidence="1">
    <location>
        <begin position="169"/>
        <end position="189"/>
    </location>
</feature>
<dbReference type="RefSeq" id="WP_119764798.1">
    <property type="nucleotide sequence ID" value="NZ_QYUJ01000014.1"/>
</dbReference>
<keyword evidence="1" id="KW-0472">Membrane</keyword>
<organism evidence="2 3">
    <name type="scientific">Deinococcus cavernae</name>
    <dbReference type="NCBI Taxonomy" id="2320857"/>
    <lineage>
        <taxon>Bacteria</taxon>
        <taxon>Thermotogati</taxon>
        <taxon>Deinococcota</taxon>
        <taxon>Deinococci</taxon>
        <taxon>Deinococcales</taxon>
        <taxon>Deinococcaceae</taxon>
        <taxon>Deinococcus</taxon>
    </lineage>
</organism>
<accession>A0A418V8Z5</accession>
<evidence type="ECO:0000313" key="2">
    <source>
        <dbReference type="EMBL" id="RJF72553.1"/>
    </source>
</evidence>
<dbReference type="AlphaFoldDB" id="A0A418V8Z5"/>
<dbReference type="EMBL" id="QYUJ01000014">
    <property type="protein sequence ID" value="RJF72553.1"/>
    <property type="molecule type" value="Genomic_DNA"/>
</dbReference>
<gene>
    <name evidence="2" type="ORF">D3875_14385</name>
</gene>
<name>A0A418V8Z5_9DEIO</name>
<keyword evidence="1" id="KW-0812">Transmembrane</keyword>
<reference evidence="2 3" key="1">
    <citation type="submission" date="2018-09" db="EMBL/GenBank/DDBJ databases">
        <authorList>
            <person name="Zhu H."/>
        </authorList>
    </citation>
    <scope>NUCLEOTIDE SEQUENCE [LARGE SCALE GENOMIC DNA]</scope>
    <source>
        <strain evidence="2 3">K2S05-167</strain>
    </source>
</reference>
<keyword evidence="3" id="KW-1185">Reference proteome</keyword>
<evidence type="ECO:0000256" key="1">
    <source>
        <dbReference type="SAM" id="Phobius"/>
    </source>
</evidence>
<feature type="transmembrane region" description="Helical" evidence="1">
    <location>
        <begin position="145"/>
        <end position="163"/>
    </location>
</feature>
<dbReference type="OrthoDB" id="60815at2"/>